<keyword evidence="3" id="KW-0812">Transmembrane</keyword>
<gene>
    <name evidence="7" type="ORF">ACOF00016_LOCUS766</name>
</gene>
<protein>
    <submittedName>
        <fullName evidence="7">Uncharacterized protein</fullName>
    </submittedName>
</protein>
<proteinExistence type="inferred from homology"/>
<dbReference type="InterPro" id="IPR007248">
    <property type="entry name" value="Mpv17_PMP22"/>
</dbReference>
<organism evidence="7">
    <name type="scientific">Amphora coffeiformis</name>
    <dbReference type="NCBI Taxonomy" id="265554"/>
    <lineage>
        <taxon>Eukaryota</taxon>
        <taxon>Sar</taxon>
        <taxon>Stramenopiles</taxon>
        <taxon>Ochrophyta</taxon>
        <taxon>Bacillariophyta</taxon>
        <taxon>Bacillariophyceae</taxon>
        <taxon>Bacillariophycidae</taxon>
        <taxon>Thalassiophysales</taxon>
        <taxon>Catenulaceae</taxon>
        <taxon>Amphora</taxon>
    </lineage>
</organism>
<dbReference type="PANTHER" id="PTHR11266:SF17">
    <property type="entry name" value="PROTEIN MPV17"/>
    <property type="match status" value="1"/>
</dbReference>
<dbReference type="AlphaFoldDB" id="A0A7S3KW60"/>
<evidence type="ECO:0000256" key="3">
    <source>
        <dbReference type="ARBA" id="ARBA00022692"/>
    </source>
</evidence>
<dbReference type="Pfam" id="PF04117">
    <property type="entry name" value="Mpv17_PMP22"/>
    <property type="match status" value="1"/>
</dbReference>
<comment type="subcellular location">
    <subcellularLocation>
        <location evidence="1">Membrane</location>
        <topology evidence="1">Multi-pass membrane protein</topology>
    </subcellularLocation>
</comment>
<dbReference type="GO" id="GO:0005737">
    <property type="term" value="C:cytoplasm"/>
    <property type="evidence" value="ECO:0007669"/>
    <property type="project" value="TreeGrafter"/>
</dbReference>
<evidence type="ECO:0000256" key="2">
    <source>
        <dbReference type="ARBA" id="ARBA00006824"/>
    </source>
</evidence>
<comment type="similarity">
    <text evidence="2 6">Belongs to the peroxisomal membrane protein PXMP2/4 family.</text>
</comment>
<dbReference type="PANTHER" id="PTHR11266">
    <property type="entry name" value="PEROXISOMAL MEMBRANE PROTEIN 2, PXMP2 MPV17"/>
    <property type="match status" value="1"/>
</dbReference>
<dbReference type="EMBL" id="HBIM01000880">
    <property type="protein sequence ID" value="CAE0402483.1"/>
    <property type="molecule type" value="Transcribed_RNA"/>
</dbReference>
<evidence type="ECO:0000256" key="6">
    <source>
        <dbReference type="RuleBase" id="RU363053"/>
    </source>
</evidence>
<keyword evidence="5" id="KW-0472">Membrane</keyword>
<evidence type="ECO:0000256" key="1">
    <source>
        <dbReference type="ARBA" id="ARBA00004141"/>
    </source>
</evidence>
<evidence type="ECO:0000256" key="5">
    <source>
        <dbReference type="ARBA" id="ARBA00023136"/>
    </source>
</evidence>
<evidence type="ECO:0000313" key="7">
    <source>
        <dbReference type="EMBL" id="CAE0402483.1"/>
    </source>
</evidence>
<name>A0A7S3KW60_9STRA</name>
<reference evidence="7" key="1">
    <citation type="submission" date="2021-01" db="EMBL/GenBank/DDBJ databases">
        <authorList>
            <person name="Corre E."/>
            <person name="Pelletier E."/>
            <person name="Niang G."/>
            <person name="Scheremetjew M."/>
            <person name="Finn R."/>
            <person name="Kale V."/>
            <person name="Holt S."/>
            <person name="Cochrane G."/>
            <person name="Meng A."/>
            <person name="Brown T."/>
            <person name="Cohen L."/>
        </authorList>
    </citation>
    <scope>NUCLEOTIDE SEQUENCE</scope>
    <source>
        <strain evidence="7">CCMP127</strain>
    </source>
</reference>
<sequence>MALLVSRWRQFLDHGGAAAVLFVGADAAAQYMEQRHVVATTAAESQQQQQLGFQLDQWRCLGATGLGVVLGGAVYPTAYAALDRLLPGRSWRTVVIKSAVEIVTVGIAINTASLVGRAAWQGTQPWVTVADHVRMEIPRVTMTDAHVWFPYNVLAFGMIPIHVRPLTTACMEAAWQTYISWRAHDYSDMDDEESGVLLLKAEL</sequence>
<dbReference type="GO" id="GO:0016020">
    <property type="term" value="C:membrane"/>
    <property type="evidence" value="ECO:0007669"/>
    <property type="project" value="UniProtKB-SubCell"/>
</dbReference>
<evidence type="ECO:0000256" key="4">
    <source>
        <dbReference type="ARBA" id="ARBA00022989"/>
    </source>
</evidence>
<keyword evidence="4" id="KW-1133">Transmembrane helix</keyword>
<accession>A0A7S3KW60</accession>